<dbReference type="OrthoDB" id="1644899at2"/>
<evidence type="ECO:0000313" key="3">
    <source>
        <dbReference type="Proteomes" id="UP000282674"/>
    </source>
</evidence>
<accession>A0A3M2LMX7</accession>
<organism evidence="2 3">
    <name type="scientific">Actinomadura harenae</name>
    <dbReference type="NCBI Taxonomy" id="2483351"/>
    <lineage>
        <taxon>Bacteria</taxon>
        <taxon>Bacillati</taxon>
        <taxon>Actinomycetota</taxon>
        <taxon>Actinomycetes</taxon>
        <taxon>Streptosporangiales</taxon>
        <taxon>Thermomonosporaceae</taxon>
        <taxon>Actinomadura</taxon>
    </lineage>
</organism>
<sequence length="50" mass="5793">MKKLYYAAYTYMIVGLISGFYYRELTKLNHFTGDSHQLAPARFPMASIGR</sequence>
<keyword evidence="1" id="KW-0472">Membrane</keyword>
<dbReference type="EMBL" id="RFFG01000090">
    <property type="protein sequence ID" value="RMI38200.1"/>
    <property type="molecule type" value="Genomic_DNA"/>
</dbReference>
<proteinExistence type="predicted"/>
<comment type="caution">
    <text evidence="2">The sequence shown here is derived from an EMBL/GenBank/DDBJ whole genome shotgun (WGS) entry which is preliminary data.</text>
</comment>
<dbReference type="Proteomes" id="UP000282674">
    <property type="component" value="Unassembled WGS sequence"/>
</dbReference>
<reference evidence="2 3" key="1">
    <citation type="submission" date="2018-10" db="EMBL/GenBank/DDBJ databases">
        <title>Isolation from soil.</title>
        <authorList>
            <person name="Hu J."/>
        </authorList>
    </citation>
    <scope>NUCLEOTIDE SEQUENCE [LARGE SCALE GENOMIC DNA]</scope>
    <source>
        <strain evidence="2 3">NEAU-Ht49</strain>
    </source>
</reference>
<protein>
    <submittedName>
        <fullName evidence="2">DUF2871 family protein</fullName>
    </submittedName>
</protein>
<evidence type="ECO:0000256" key="1">
    <source>
        <dbReference type="SAM" id="Phobius"/>
    </source>
</evidence>
<keyword evidence="3" id="KW-1185">Reference proteome</keyword>
<feature type="transmembrane region" description="Helical" evidence="1">
    <location>
        <begin position="6"/>
        <end position="22"/>
    </location>
</feature>
<name>A0A3M2LMX7_9ACTN</name>
<dbReference type="RefSeq" id="WP_122198500.1">
    <property type="nucleotide sequence ID" value="NZ_JBHSKC010000048.1"/>
</dbReference>
<keyword evidence="1" id="KW-0812">Transmembrane</keyword>
<evidence type="ECO:0000313" key="2">
    <source>
        <dbReference type="EMBL" id="RMI38200.1"/>
    </source>
</evidence>
<keyword evidence="1" id="KW-1133">Transmembrane helix</keyword>
<dbReference type="AlphaFoldDB" id="A0A3M2LMX7"/>
<dbReference type="InterPro" id="IPR021299">
    <property type="entry name" value="DUF2871"/>
</dbReference>
<gene>
    <name evidence="2" type="ORF">EBO15_33550</name>
</gene>
<dbReference type="Pfam" id="PF11070">
    <property type="entry name" value="DUF2871"/>
    <property type="match status" value="1"/>
</dbReference>